<sequence length="160" mass="16665">MQRREFINWVGAGFMATSLPIAIAACTPKESPSETTSETEAPAESESSTPKVDDSIREDGFAALGTVAELDANGSLAQKGFIAGPVVVIRDPANPEGIVALNSMCTHQGCGVEWQEGLFACPCHGSKFNPDGTVAEGPAAEPLGSYEAQIDGDLVLIKVQ</sequence>
<dbReference type="CDD" id="cd03467">
    <property type="entry name" value="Rieske"/>
    <property type="match status" value="1"/>
</dbReference>
<keyword evidence="3" id="KW-0408">Iron</keyword>
<comment type="caution">
    <text evidence="9">The sequence shown here is derived from an EMBL/GenBank/DDBJ whole genome shotgun (WGS) entry which is preliminary data.</text>
</comment>
<keyword evidence="1" id="KW-0001">2Fe-2S</keyword>
<evidence type="ECO:0000256" key="3">
    <source>
        <dbReference type="ARBA" id="ARBA00023004"/>
    </source>
</evidence>
<gene>
    <name evidence="9" type="ORF">IQ241_04575</name>
</gene>
<evidence type="ECO:0000313" key="9">
    <source>
        <dbReference type="EMBL" id="MBE9076576.1"/>
    </source>
</evidence>
<dbReference type="Pfam" id="PF00355">
    <property type="entry name" value="Rieske"/>
    <property type="match status" value="1"/>
</dbReference>
<dbReference type="GO" id="GO:0016020">
    <property type="term" value="C:membrane"/>
    <property type="evidence" value="ECO:0007669"/>
    <property type="project" value="InterPro"/>
</dbReference>
<feature type="domain" description="Rieske" evidence="8">
    <location>
        <begin position="62"/>
        <end position="157"/>
    </location>
</feature>
<dbReference type="AlphaFoldDB" id="A0A8J7ALT2"/>
<dbReference type="EMBL" id="JADEXG010000007">
    <property type="protein sequence ID" value="MBE9076576.1"/>
    <property type="molecule type" value="Genomic_DNA"/>
</dbReference>
<evidence type="ECO:0000259" key="8">
    <source>
        <dbReference type="PROSITE" id="PS51296"/>
    </source>
</evidence>
<evidence type="ECO:0000256" key="7">
    <source>
        <dbReference type="SAM" id="MobiDB-lite"/>
    </source>
</evidence>
<reference evidence="9" key="1">
    <citation type="submission" date="2020-10" db="EMBL/GenBank/DDBJ databases">
        <authorList>
            <person name="Castelo-Branco R."/>
            <person name="Eusebio N."/>
            <person name="Adriana R."/>
            <person name="Vieira A."/>
            <person name="Brugerolle De Fraissinette N."/>
            <person name="Rezende De Castro R."/>
            <person name="Schneider M.P."/>
            <person name="Vasconcelos V."/>
            <person name="Leao P.N."/>
        </authorList>
    </citation>
    <scope>NUCLEOTIDE SEQUENCE</scope>
    <source>
        <strain evidence="9">LEGE 07310</strain>
    </source>
</reference>
<evidence type="ECO:0000256" key="1">
    <source>
        <dbReference type="ARBA" id="ARBA00022714"/>
    </source>
</evidence>
<accession>A0A8J7ALT2</accession>
<dbReference type="InterPro" id="IPR017941">
    <property type="entry name" value="Rieske_2Fe-2S"/>
</dbReference>
<organism evidence="9 10">
    <name type="scientific">Vasconcelosia minhoensis LEGE 07310</name>
    <dbReference type="NCBI Taxonomy" id="915328"/>
    <lineage>
        <taxon>Bacteria</taxon>
        <taxon>Bacillati</taxon>
        <taxon>Cyanobacteriota</taxon>
        <taxon>Cyanophyceae</taxon>
        <taxon>Nodosilineales</taxon>
        <taxon>Cymatolegaceae</taxon>
        <taxon>Vasconcelosia</taxon>
        <taxon>Vasconcelosia minhoensis</taxon>
    </lineage>
</organism>
<dbReference type="InterPro" id="IPR036922">
    <property type="entry name" value="Rieske_2Fe-2S_sf"/>
</dbReference>
<keyword evidence="10" id="KW-1185">Reference proteome</keyword>
<evidence type="ECO:0000256" key="4">
    <source>
        <dbReference type="ARBA" id="ARBA00023014"/>
    </source>
</evidence>
<feature type="compositionally biased region" description="Low complexity" evidence="7">
    <location>
        <begin position="28"/>
        <end position="50"/>
    </location>
</feature>
<comment type="cofactor">
    <cofactor evidence="6">
        <name>[2Fe-2S] cluster</name>
        <dbReference type="ChEBI" id="CHEBI:190135"/>
    </cofactor>
</comment>
<dbReference type="SUPFAM" id="SSF50022">
    <property type="entry name" value="ISP domain"/>
    <property type="match status" value="1"/>
</dbReference>
<evidence type="ECO:0000256" key="2">
    <source>
        <dbReference type="ARBA" id="ARBA00022723"/>
    </source>
</evidence>
<dbReference type="InterPro" id="IPR005805">
    <property type="entry name" value="Rieske_Fe-S_prot_C"/>
</dbReference>
<evidence type="ECO:0000313" key="10">
    <source>
        <dbReference type="Proteomes" id="UP000636505"/>
    </source>
</evidence>
<dbReference type="PRINTS" id="PR00162">
    <property type="entry name" value="RIESKE"/>
</dbReference>
<keyword evidence="4" id="KW-0411">Iron-sulfur</keyword>
<name>A0A8J7ALT2_9CYAN</name>
<feature type="region of interest" description="Disordered" evidence="7">
    <location>
        <begin position="28"/>
        <end position="56"/>
    </location>
</feature>
<evidence type="ECO:0000256" key="6">
    <source>
        <dbReference type="ARBA" id="ARBA00034078"/>
    </source>
</evidence>
<dbReference type="RefSeq" id="WP_193905241.1">
    <property type="nucleotide sequence ID" value="NZ_JADEXG010000007.1"/>
</dbReference>
<dbReference type="PROSITE" id="PS51257">
    <property type="entry name" value="PROKAR_LIPOPROTEIN"/>
    <property type="match status" value="1"/>
</dbReference>
<dbReference type="GO" id="GO:0046872">
    <property type="term" value="F:metal ion binding"/>
    <property type="evidence" value="ECO:0007669"/>
    <property type="project" value="UniProtKB-KW"/>
</dbReference>
<dbReference type="PROSITE" id="PS51296">
    <property type="entry name" value="RIESKE"/>
    <property type="match status" value="1"/>
</dbReference>
<dbReference type="InterPro" id="IPR014349">
    <property type="entry name" value="Rieske_Fe-S_prot"/>
</dbReference>
<keyword evidence="2" id="KW-0479">Metal-binding</keyword>
<protein>
    <submittedName>
        <fullName evidence="9">Ubiquinol-cytochrome c reductase iron-sulfur subunit</fullName>
    </submittedName>
</protein>
<dbReference type="GO" id="GO:0051537">
    <property type="term" value="F:2 iron, 2 sulfur cluster binding"/>
    <property type="evidence" value="ECO:0007669"/>
    <property type="project" value="UniProtKB-KW"/>
</dbReference>
<dbReference type="PANTHER" id="PTHR10134">
    <property type="entry name" value="CYTOCHROME B-C1 COMPLEX SUBUNIT RIESKE, MITOCHONDRIAL"/>
    <property type="match status" value="1"/>
</dbReference>
<dbReference type="GO" id="GO:0004497">
    <property type="term" value="F:monooxygenase activity"/>
    <property type="evidence" value="ECO:0007669"/>
    <property type="project" value="UniProtKB-ARBA"/>
</dbReference>
<keyword evidence="5" id="KW-1015">Disulfide bond</keyword>
<dbReference type="Gene3D" id="2.102.10.10">
    <property type="entry name" value="Rieske [2Fe-2S] iron-sulphur domain"/>
    <property type="match status" value="1"/>
</dbReference>
<dbReference type="Proteomes" id="UP000636505">
    <property type="component" value="Unassembled WGS sequence"/>
</dbReference>
<dbReference type="GO" id="GO:0016705">
    <property type="term" value="F:oxidoreductase activity, acting on paired donors, with incorporation or reduction of molecular oxygen"/>
    <property type="evidence" value="ECO:0007669"/>
    <property type="project" value="UniProtKB-ARBA"/>
</dbReference>
<proteinExistence type="predicted"/>
<evidence type="ECO:0000256" key="5">
    <source>
        <dbReference type="ARBA" id="ARBA00023157"/>
    </source>
</evidence>